<evidence type="ECO:0000313" key="4">
    <source>
        <dbReference type="EMBL" id="KAF7835472.1"/>
    </source>
</evidence>
<protein>
    <submittedName>
        <fullName evidence="4">Retrovirus-related Pol polyprotein from transposon TNT 1-94</fullName>
    </submittedName>
</protein>
<name>A0A835CDX5_9FABA</name>
<dbReference type="Pfam" id="PF14223">
    <property type="entry name" value="Retrotran_gag_2"/>
    <property type="match status" value="1"/>
</dbReference>
<proteinExistence type="predicted"/>
<feature type="region of interest" description="Disordered" evidence="2">
    <location>
        <begin position="240"/>
        <end position="289"/>
    </location>
</feature>
<feature type="domain" description="CCHC-type" evidence="3">
    <location>
        <begin position="291"/>
        <end position="304"/>
    </location>
</feature>
<dbReference type="GO" id="GO:0003676">
    <property type="term" value="F:nucleic acid binding"/>
    <property type="evidence" value="ECO:0007669"/>
    <property type="project" value="InterPro"/>
</dbReference>
<reference evidence="4" key="1">
    <citation type="submission" date="2020-09" db="EMBL/GenBank/DDBJ databases">
        <title>Genome-Enabled Discovery of Anthraquinone Biosynthesis in Senna tora.</title>
        <authorList>
            <person name="Kang S.-H."/>
            <person name="Pandey R.P."/>
            <person name="Lee C.-M."/>
            <person name="Sim J.-S."/>
            <person name="Jeong J.-T."/>
            <person name="Choi B.-S."/>
            <person name="Jung M."/>
            <person name="Ginzburg D."/>
            <person name="Zhao K."/>
            <person name="Won S.Y."/>
            <person name="Oh T.-J."/>
            <person name="Yu Y."/>
            <person name="Kim N.-H."/>
            <person name="Lee O.R."/>
            <person name="Lee T.-H."/>
            <person name="Bashyal P."/>
            <person name="Kim T.-S."/>
            <person name="Lee W.-H."/>
            <person name="Kawkins C."/>
            <person name="Kim C.-K."/>
            <person name="Kim J.S."/>
            <person name="Ahn B.O."/>
            <person name="Rhee S.Y."/>
            <person name="Sohng J.K."/>
        </authorList>
    </citation>
    <scope>NUCLEOTIDE SEQUENCE</scope>
    <source>
        <tissue evidence="4">Leaf</tissue>
    </source>
</reference>
<sequence length="484" mass="53154">MSTSSTATSSVITAVATSGSRLGPHPISVKLDDANYFPWKQQAMATIKGYKLQRYFLGAHAIPKKFNSTEDEASGKINEDFLSWEQQDQLLLSWILSSVSDGLLPKLVGCHYSYEAWNKLETYFASQTRAKVRQFKAQLKNMKKGTMGANEYLLKIKRLVDSLFSVGSPLTNNDHIEAILEGLPEEYNSFVVSITSRLDPYSLDEIESLLVAQEEPIEKFKKEQDASSFAPMSANFVQSQNKNMKGSQNSQSSQNNGNFNQNTRGGSSNFRGRGRNTRGRGAPYNSSRPQCQVCGKVGHMAWQCYFRFDQQYISPFATAPQQSFNGNFRPPTANMVAMYTAPETGYDAAWYPDSRATNHVTPHTKIQAIQTDGGDFHDCSPSIAILPTSSSPHDISNTNCDLSASSTTNPPTAKCVLQQNTDVHSASSSSSDSHHSHAAPSTEVAPISDLVPPVTATNLHPMTTRAKAGIFKPKTAVKFTTVIF</sequence>
<evidence type="ECO:0000256" key="2">
    <source>
        <dbReference type="SAM" id="MobiDB-lite"/>
    </source>
</evidence>
<keyword evidence="1" id="KW-0863">Zinc-finger</keyword>
<evidence type="ECO:0000256" key="1">
    <source>
        <dbReference type="PROSITE-ProRule" id="PRU00047"/>
    </source>
</evidence>
<evidence type="ECO:0000259" key="3">
    <source>
        <dbReference type="PROSITE" id="PS50158"/>
    </source>
</evidence>
<organism evidence="4 5">
    <name type="scientific">Senna tora</name>
    <dbReference type="NCBI Taxonomy" id="362788"/>
    <lineage>
        <taxon>Eukaryota</taxon>
        <taxon>Viridiplantae</taxon>
        <taxon>Streptophyta</taxon>
        <taxon>Embryophyta</taxon>
        <taxon>Tracheophyta</taxon>
        <taxon>Spermatophyta</taxon>
        <taxon>Magnoliopsida</taxon>
        <taxon>eudicotyledons</taxon>
        <taxon>Gunneridae</taxon>
        <taxon>Pentapetalae</taxon>
        <taxon>rosids</taxon>
        <taxon>fabids</taxon>
        <taxon>Fabales</taxon>
        <taxon>Fabaceae</taxon>
        <taxon>Caesalpinioideae</taxon>
        <taxon>Cassia clade</taxon>
        <taxon>Senna</taxon>
    </lineage>
</organism>
<keyword evidence="5" id="KW-1185">Reference proteome</keyword>
<accession>A0A835CDX5</accession>
<feature type="region of interest" description="Disordered" evidence="2">
    <location>
        <begin position="420"/>
        <end position="449"/>
    </location>
</feature>
<feature type="compositionally biased region" description="Low complexity" evidence="2">
    <location>
        <begin position="240"/>
        <end position="271"/>
    </location>
</feature>
<dbReference type="OrthoDB" id="1436778at2759"/>
<keyword evidence="1" id="KW-0862">Zinc</keyword>
<comment type="caution">
    <text evidence="4">The sequence shown here is derived from an EMBL/GenBank/DDBJ whole genome shotgun (WGS) entry which is preliminary data.</text>
</comment>
<dbReference type="InterPro" id="IPR001878">
    <property type="entry name" value="Znf_CCHC"/>
</dbReference>
<gene>
    <name evidence="4" type="ORF">G2W53_010331</name>
</gene>
<dbReference type="EMBL" id="JAAIUW010000004">
    <property type="protein sequence ID" value="KAF7835472.1"/>
    <property type="molecule type" value="Genomic_DNA"/>
</dbReference>
<keyword evidence="1" id="KW-0479">Metal-binding</keyword>
<dbReference type="Proteomes" id="UP000634136">
    <property type="component" value="Unassembled WGS sequence"/>
</dbReference>
<dbReference type="SUPFAM" id="SSF57756">
    <property type="entry name" value="Retrovirus zinc finger-like domains"/>
    <property type="match status" value="1"/>
</dbReference>
<dbReference type="AlphaFoldDB" id="A0A835CDX5"/>
<dbReference type="InterPro" id="IPR036875">
    <property type="entry name" value="Znf_CCHC_sf"/>
</dbReference>
<evidence type="ECO:0000313" key="5">
    <source>
        <dbReference type="Proteomes" id="UP000634136"/>
    </source>
</evidence>
<dbReference type="PANTHER" id="PTHR47481:SF31">
    <property type="entry name" value="OS01G0873500 PROTEIN"/>
    <property type="match status" value="1"/>
</dbReference>
<dbReference type="PANTHER" id="PTHR47481">
    <property type="match status" value="1"/>
</dbReference>
<dbReference type="PROSITE" id="PS50158">
    <property type="entry name" value="ZF_CCHC"/>
    <property type="match status" value="1"/>
</dbReference>
<dbReference type="GO" id="GO:0008270">
    <property type="term" value="F:zinc ion binding"/>
    <property type="evidence" value="ECO:0007669"/>
    <property type="project" value="UniProtKB-KW"/>
</dbReference>